<reference evidence="1 2" key="1">
    <citation type="journal article" date="2021" name="Elife">
        <title>Chloroplast acquisition without the gene transfer in kleptoplastic sea slugs, Plakobranchus ocellatus.</title>
        <authorList>
            <person name="Maeda T."/>
            <person name="Takahashi S."/>
            <person name="Yoshida T."/>
            <person name="Shimamura S."/>
            <person name="Takaki Y."/>
            <person name="Nagai Y."/>
            <person name="Toyoda A."/>
            <person name="Suzuki Y."/>
            <person name="Arimoto A."/>
            <person name="Ishii H."/>
            <person name="Satoh N."/>
            <person name="Nishiyama T."/>
            <person name="Hasebe M."/>
            <person name="Maruyama T."/>
            <person name="Minagawa J."/>
            <person name="Obokata J."/>
            <person name="Shigenobu S."/>
        </authorList>
    </citation>
    <scope>NUCLEOTIDE SEQUENCE [LARGE SCALE GENOMIC DNA]</scope>
</reference>
<name>A0AAV4CKX8_9GAST</name>
<evidence type="ECO:0000313" key="2">
    <source>
        <dbReference type="Proteomes" id="UP000735302"/>
    </source>
</evidence>
<accession>A0AAV4CKX8</accession>
<evidence type="ECO:0000313" key="1">
    <source>
        <dbReference type="EMBL" id="GFO32325.1"/>
    </source>
</evidence>
<keyword evidence="2" id="KW-1185">Reference proteome</keyword>
<dbReference type="EMBL" id="BLXT01006582">
    <property type="protein sequence ID" value="GFO32325.1"/>
    <property type="molecule type" value="Genomic_DNA"/>
</dbReference>
<dbReference type="Proteomes" id="UP000735302">
    <property type="component" value="Unassembled WGS sequence"/>
</dbReference>
<gene>
    <name evidence="1" type="ORF">PoB_005883000</name>
</gene>
<sequence>MVEKRLQVAPELASVPFLAIGWLDGLNIFGVTLDSAGSYYMSQKCDFWNGKFILSQLPAEVFGSESWQYHAEIGVMLCANGSKDQDVIDVSDCARTIG</sequence>
<proteinExistence type="predicted"/>
<dbReference type="AlphaFoldDB" id="A0AAV4CKX8"/>
<protein>
    <submittedName>
        <fullName evidence="1">Uncharacterized protein</fullName>
    </submittedName>
</protein>
<organism evidence="1 2">
    <name type="scientific">Plakobranchus ocellatus</name>
    <dbReference type="NCBI Taxonomy" id="259542"/>
    <lineage>
        <taxon>Eukaryota</taxon>
        <taxon>Metazoa</taxon>
        <taxon>Spiralia</taxon>
        <taxon>Lophotrochozoa</taxon>
        <taxon>Mollusca</taxon>
        <taxon>Gastropoda</taxon>
        <taxon>Heterobranchia</taxon>
        <taxon>Euthyneura</taxon>
        <taxon>Panpulmonata</taxon>
        <taxon>Sacoglossa</taxon>
        <taxon>Placobranchoidea</taxon>
        <taxon>Plakobranchidae</taxon>
        <taxon>Plakobranchus</taxon>
    </lineage>
</organism>
<comment type="caution">
    <text evidence="1">The sequence shown here is derived from an EMBL/GenBank/DDBJ whole genome shotgun (WGS) entry which is preliminary data.</text>
</comment>